<reference evidence="1" key="1">
    <citation type="journal article" date="2014" name="Int. J. Syst. Evol. Microbiol.">
        <title>Complete genome sequence of Corynebacterium casei LMG S-19264T (=DSM 44701T), isolated from a smear-ripened cheese.</title>
        <authorList>
            <consortium name="US DOE Joint Genome Institute (JGI-PGF)"/>
            <person name="Walter F."/>
            <person name="Albersmeier A."/>
            <person name="Kalinowski J."/>
            <person name="Ruckert C."/>
        </authorList>
    </citation>
    <scope>NUCLEOTIDE SEQUENCE</scope>
    <source>
        <strain evidence="1">JCM 14359</strain>
    </source>
</reference>
<name>A0A830EJX9_9EURY</name>
<gene>
    <name evidence="1" type="ORF">GCM10008995_29290</name>
</gene>
<dbReference type="Proteomes" id="UP000653099">
    <property type="component" value="Unassembled WGS sequence"/>
</dbReference>
<comment type="caution">
    <text evidence="1">The sequence shown here is derived from an EMBL/GenBank/DDBJ whole genome shotgun (WGS) entry which is preliminary data.</text>
</comment>
<proteinExistence type="predicted"/>
<evidence type="ECO:0000313" key="1">
    <source>
        <dbReference type="EMBL" id="GGJ17627.1"/>
    </source>
</evidence>
<protein>
    <submittedName>
        <fullName evidence="1">Uncharacterized protein</fullName>
    </submittedName>
</protein>
<dbReference type="RefSeq" id="WP_268238904.1">
    <property type="nucleotide sequence ID" value="NZ_BMOC01000036.1"/>
</dbReference>
<organism evidence="1 2">
    <name type="scientific">Halobellus salinus</name>
    <dbReference type="NCBI Taxonomy" id="931585"/>
    <lineage>
        <taxon>Archaea</taxon>
        <taxon>Methanobacteriati</taxon>
        <taxon>Methanobacteriota</taxon>
        <taxon>Stenosarchaea group</taxon>
        <taxon>Halobacteria</taxon>
        <taxon>Halobacteriales</taxon>
        <taxon>Haloferacaceae</taxon>
        <taxon>Halobellus</taxon>
    </lineage>
</organism>
<reference evidence="1" key="2">
    <citation type="submission" date="2020-09" db="EMBL/GenBank/DDBJ databases">
        <authorList>
            <person name="Sun Q."/>
            <person name="Ohkuma M."/>
        </authorList>
    </citation>
    <scope>NUCLEOTIDE SEQUENCE</scope>
    <source>
        <strain evidence="1">JCM 14359</strain>
    </source>
</reference>
<sequence>MRDRRVTARVRRTADGDVRTVYSVEGVGVEDTDAVASLLESR</sequence>
<evidence type="ECO:0000313" key="2">
    <source>
        <dbReference type="Proteomes" id="UP000653099"/>
    </source>
</evidence>
<dbReference type="EMBL" id="BMOC01000036">
    <property type="protein sequence ID" value="GGJ17627.1"/>
    <property type="molecule type" value="Genomic_DNA"/>
</dbReference>
<accession>A0A830EJX9</accession>
<keyword evidence="2" id="KW-1185">Reference proteome</keyword>
<dbReference type="AlphaFoldDB" id="A0A830EJX9"/>